<dbReference type="AlphaFoldDB" id="A0A150L8R0"/>
<dbReference type="EMBL" id="LQYN01000029">
    <property type="protein sequence ID" value="KYD08630.1"/>
    <property type="molecule type" value="Genomic_DNA"/>
</dbReference>
<organism evidence="1 2">
    <name type="scientific">Heyndrickxia sporothermodurans</name>
    <dbReference type="NCBI Taxonomy" id="46224"/>
    <lineage>
        <taxon>Bacteria</taxon>
        <taxon>Bacillati</taxon>
        <taxon>Bacillota</taxon>
        <taxon>Bacilli</taxon>
        <taxon>Bacillales</taxon>
        <taxon>Bacillaceae</taxon>
        <taxon>Heyndrickxia</taxon>
    </lineage>
</organism>
<accession>A0A150L8R0</accession>
<sequence>MKTFTLNPFKFPCVNGEGNQVLQFGLVQRISNTLFVCITSTPLTNYIRHRS</sequence>
<name>A0A150L8R0_9BACI</name>
<evidence type="ECO:0000313" key="1">
    <source>
        <dbReference type="EMBL" id="KYD08630.1"/>
    </source>
</evidence>
<gene>
    <name evidence="1" type="ORF">B4102_0710</name>
</gene>
<dbReference type="Proteomes" id="UP000075666">
    <property type="component" value="Unassembled WGS sequence"/>
</dbReference>
<reference evidence="1 2" key="1">
    <citation type="submission" date="2016-01" db="EMBL/GenBank/DDBJ databases">
        <title>Genome Sequences of Twelve Sporeforming Bacillus Species Isolated from Foods.</title>
        <authorList>
            <person name="Berendsen E.M."/>
            <person name="Wells-Bennik M.H."/>
            <person name="Krawcyk A.O."/>
            <person name="De Jong A."/>
            <person name="Holsappel S."/>
            <person name="Eijlander R.T."/>
            <person name="Kuipers O.P."/>
        </authorList>
    </citation>
    <scope>NUCLEOTIDE SEQUENCE [LARGE SCALE GENOMIC DNA]</scope>
    <source>
        <strain evidence="1 2">B4102</strain>
    </source>
</reference>
<comment type="caution">
    <text evidence="1">The sequence shown here is derived from an EMBL/GenBank/DDBJ whole genome shotgun (WGS) entry which is preliminary data.</text>
</comment>
<protein>
    <submittedName>
        <fullName evidence="1">Uncharacterized protein</fullName>
    </submittedName>
</protein>
<dbReference type="PATRIC" id="fig|46224.3.peg.2203"/>
<keyword evidence="2" id="KW-1185">Reference proteome</keyword>
<proteinExistence type="predicted"/>
<evidence type="ECO:0000313" key="2">
    <source>
        <dbReference type="Proteomes" id="UP000075666"/>
    </source>
</evidence>